<evidence type="ECO:0000313" key="2">
    <source>
        <dbReference type="EMBL" id="MBB4082837.1"/>
    </source>
</evidence>
<dbReference type="RefSeq" id="WP_183203995.1">
    <property type="nucleotide sequence ID" value="NZ_BAAAER010000001.1"/>
</dbReference>
<accession>A0A7W6JD03</accession>
<organism evidence="2 3">
    <name type="scientific">Brevundimonas lenta</name>
    <dbReference type="NCBI Taxonomy" id="424796"/>
    <lineage>
        <taxon>Bacteria</taxon>
        <taxon>Pseudomonadati</taxon>
        <taxon>Pseudomonadota</taxon>
        <taxon>Alphaproteobacteria</taxon>
        <taxon>Caulobacterales</taxon>
        <taxon>Caulobacteraceae</taxon>
        <taxon>Brevundimonas</taxon>
    </lineage>
</organism>
<feature type="domain" description="DUF4136" evidence="1">
    <location>
        <begin position="38"/>
        <end position="191"/>
    </location>
</feature>
<dbReference type="AlphaFoldDB" id="A0A7W6JD03"/>
<sequence length="195" mass="20455">MKGFAPVILAVGSALWLGACETTGPELTVTQASAIAPGSTYAWKPIESVVERGANPAVTNDLVQSRIKTAVEEGLAAKGFRQVSDPDEATLLVAYFIGLTPHSDARAAYDGPVGPAACGFSGCVPGWGVYGYPSMTGMTVNYTDGTVILDLVDRASNQLAWRAVSKQRVDSTSIAQPRLNAIFAEMMTSLPGESR</sequence>
<dbReference type="InterPro" id="IPR025411">
    <property type="entry name" value="DUF4136"/>
</dbReference>
<dbReference type="EMBL" id="JACIDM010000002">
    <property type="protein sequence ID" value="MBB4082837.1"/>
    <property type="molecule type" value="Genomic_DNA"/>
</dbReference>
<protein>
    <recommendedName>
        <fullName evidence="1">DUF4136 domain-containing protein</fullName>
    </recommendedName>
</protein>
<comment type="caution">
    <text evidence="2">The sequence shown here is derived from an EMBL/GenBank/DDBJ whole genome shotgun (WGS) entry which is preliminary data.</text>
</comment>
<dbReference type="PROSITE" id="PS51257">
    <property type="entry name" value="PROKAR_LIPOPROTEIN"/>
    <property type="match status" value="1"/>
</dbReference>
<dbReference type="Pfam" id="PF13590">
    <property type="entry name" value="DUF4136"/>
    <property type="match status" value="1"/>
</dbReference>
<evidence type="ECO:0000313" key="3">
    <source>
        <dbReference type="Proteomes" id="UP000529946"/>
    </source>
</evidence>
<keyword evidence="3" id="KW-1185">Reference proteome</keyword>
<name>A0A7W6JD03_9CAUL</name>
<dbReference type="Proteomes" id="UP000529946">
    <property type="component" value="Unassembled WGS sequence"/>
</dbReference>
<dbReference type="Gene3D" id="3.30.160.670">
    <property type="match status" value="1"/>
</dbReference>
<evidence type="ECO:0000259" key="1">
    <source>
        <dbReference type="Pfam" id="PF13590"/>
    </source>
</evidence>
<proteinExistence type="predicted"/>
<reference evidence="2 3" key="1">
    <citation type="submission" date="2020-08" db="EMBL/GenBank/DDBJ databases">
        <title>Genomic Encyclopedia of Type Strains, Phase IV (KMG-IV): sequencing the most valuable type-strain genomes for metagenomic binning, comparative biology and taxonomic classification.</title>
        <authorList>
            <person name="Goeker M."/>
        </authorList>
    </citation>
    <scope>NUCLEOTIDE SEQUENCE [LARGE SCALE GENOMIC DNA]</scope>
    <source>
        <strain evidence="2 3">DSM 23960</strain>
    </source>
</reference>
<gene>
    <name evidence="2" type="ORF">GGR12_001703</name>
</gene>